<evidence type="ECO:0000256" key="1">
    <source>
        <dbReference type="ARBA" id="ARBA00022884"/>
    </source>
</evidence>
<accession>A0A4S4DNY9</accession>
<keyword evidence="3" id="KW-1185">Reference proteome</keyword>
<evidence type="ECO:0008006" key="4">
    <source>
        <dbReference type="Google" id="ProtNLM"/>
    </source>
</evidence>
<sequence length="174" mass="19653">MAHQQPYDPYYLHQAPEYRFNNDRNGINTLFVSGLPDDVKTREIHNLFRRRSGFDSCQLKYTGRGTQVRTLAGSVDLGASMEHHEALASYCDLVLTQIETISMVQQGRGRRGSCDRVYATNLGEKSITNLSIGRSNDASPNQIHNERDELKQMSGRLVASQAAIEIFESFKEII</sequence>
<protein>
    <recommendedName>
        <fullName evidence="4">RRM domain-containing protein</fullName>
    </recommendedName>
</protein>
<evidence type="ECO:0000313" key="2">
    <source>
        <dbReference type="EMBL" id="THG04344.1"/>
    </source>
</evidence>
<gene>
    <name evidence="2" type="ORF">TEA_014967</name>
</gene>
<dbReference type="InterPro" id="IPR035979">
    <property type="entry name" value="RBD_domain_sf"/>
</dbReference>
<dbReference type="Proteomes" id="UP000306102">
    <property type="component" value="Unassembled WGS sequence"/>
</dbReference>
<dbReference type="InterPro" id="IPR012677">
    <property type="entry name" value="Nucleotide-bd_a/b_plait_sf"/>
</dbReference>
<dbReference type="EMBL" id="SDRB02010786">
    <property type="protein sequence ID" value="THG04344.1"/>
    <property type="molecule type" value="Genomic_DNA"/>
</dbReference>
<organism evidence="2 3">
    <name type="scientific">Camellia sinensis var. sinensis</name>
    <name type="common">China tea</name>
    <dbReference type="NCBI Taxonomy" id="542762"/>
    <lineage>
        <taxon>Eukaryota</taxon>
        <taxon>Viridiplantae</taxon>
        <taxon>Streptophyta</taxon>
        <taxon>Embryophyta</taxon>
        <taxon>Tracheophyta</taxon>
        <taxon>Spermatophyta</taxon>
        <taxon>Magnoliopsida</taxon>
        <taxon>eudicotyledons</taxon>
        <taxon>Gunneridae</taxon>
        <taxon>Pentapetalae</taxon>
        <taxon>asterids</taxon>
        <taxon>Ericales</taxon>
        <taxon>Theaceae</taxon>
        <taxon>Camellia</taxon>
    </lineage>
</organism>
<reference evidence="2 3" key="1">
    <citation type="journal article" date="2018" name="Proc. Natl. Acad. Sci. U.S.A.">
        <title>Draft genome sequence of Camellia sinensis var. sinensis provides insights into the evolution of the tea genome and tea quality.</title>
        <authorList>
            <person name="Wei C."/>
            <person name="Yang H."/>
            <person name="Wang S."/>
            <person name="Zhao J."/>
            <person name="Liu C."/>
            <person name="Gao L."/>
            <person name="Xia E."/>
            <person name="Lu Y."/>
            <person name="Tai Y."/>
            <person name="She G."/>
            <person name="Sun J."/>
            <person name="Cao H."/>
            <person name="Tong W."/>
            <person name="Gao Q."/>
            <person name="Li Y."/>
            <person name="Deng W."/>
            <person name="Jiang X."/>
            <person name="Wang W."/>
            <person name="Chen Q."/>
            <person name="Zhang S."/>
            <person name="Li H."/>
            <person name="Wu J."/>
            <person name="Wang P."/>
            <person name="Li P."/>
            <person name="Shi C."/>
            <person name="Zheng F."/>
            <person name="Jian J."/>
            <person name="Huang B."/>
            <person name="Shan D."/>
            <person name="Shi M."/>
            <person name="Fang C."/>
            <person name="Yue Y."/>
            <person name="Li F."/>
            <person name="Li D."/>
            <person name="Wei S."/>
            <person name="Han B."/>
            <person name="Jiang C."/>
            <person name="Yin Y."/>
            <person name="Xia T."/>
            <person name="Zhang Z."/>
            <person name="Bennetzen J.L."/>
            <person name="Zhao S."/>
            <person name="Wan X."/>
        </authorList>
    </citation>
    <scope>NUCLEOTIDE SEQUENCE [LARGE SCALE GENOMIC DNA]</scope>
    <source>
        <strain evidence="3">cv. Shuchazao</strain>
        <tissue evidence="2">Leaf</tissue>
    </source>
</reference>
<dbReference type="PANTHER" id="PTHR10501">
    <property type="entry name" value="U1 SMALL NUCLEAR RIBONUCLEOPROTEIN A/U2 SMALL NUCLEAR RIBONUCLEOPROTEIN B"/>
    <property type="match status" value="1"/>
</dbReference>
<dbReference type="SUPFAM" id="SSF54928">
    <property type="entry name" value="RNA-binding domain, RBD"/>
    <property type="match status" value="1"/>
</dbReference>
<comment type="caution">
    <text evidence="2">The sequence shown here is derived from an EMBL/GenBank/DDBJ whole genome shotgun (WGS) entry which is preliminary data.</text>
</comment>
<dbReference type="GO" id="GO:0003723">
    <property type="term" value="F:RNA binding"/>
    <property type="evidence" value="ECO:0007669"/>
    <property type="project" value="UniProtKB-KW"/>
</dbReference>
<dbReference type="Gene3D" id="3.30.70.330">
    <property type="match status" value="1"/>
</dbReference>
<proteinExistence type="predicted"/>
<evidence type="ECO:0000313" key="3">
    <source>
        <dbReference type="Proteomes" id="UP000306102"/>
    </source>
</evidence>
<dbReference type="AlphaFoldDB" id="A0A4S4DNY9"/>
<keyword evidence="1" id="KW-0694">RNA-binding</keyword>
<name>A0A4S4DNY9_CAMSN</name>